<feature type="transmembrane region" description="Helical" evidence="4">
    <location>
        <begin position="102"/>
        <end position="123"/>
    </location>
</feature>
<dbReference type="AlphaFoldDB" id="A0A923PQ05"/>
<evidence type="ECO:0000256" key="3">
    <source>
        <dbReference type="ARBA" id="ARBA00023136"/>
    </source>
</evidence>
<comment type="caution">
    <text evidence="6">The sequence shown here is derived from an EMBL/GenBank/DDBJ whole genome shotgun (WGS) entry which is preliminary data.</text>
</comment>
<gene>
    <name evidence="6" type="ORF">H9S92_21390</name>
</gene>
<name>A0A923PQ05_9BACT</name>
<dbReference type="PANTHER" id="PTHR23521">
    <property type="entry name" value="TRANSPORTER MFS SUPERFAMILY"/>
    <property type="match status" value="1"/>
</dbReference>
<sequence length="384" mass="40467">MRVVIRYVLPIIVVAQFCCTSVWFAGNAVLDDLVRAFGLPATALGHLTSVIQLGFICGTLFFALLAVADRYSPSRVFMVSALAAAVCNLGATWAGHTLASLLGVRFLTGFFLAGIYPVGMKIAADYYEKGLGKSLGYLVGALVMGTAFPHLLKGLGGQLPWRFIFYLTSVAAAGGATLVGLLVADGPYRKPAVQLRLGAILEVFGPRDFRRAAFGYFGHMWELYTFWALLPLLVVVISDVHPEAAWSPSLVTFGVIAAGGVGCVLGGYVAERYGSMGTARAALLASGLCCLALPLALAWLPPGLFLAYLLGWGVVVAADSPQFSTLVAQRAEPSQKGSALTLVNCLGFAITIVSIQLLAGVDLRYVYPLLAVGPLLGVWATRGG</sequence>
<feature type="transmembrane region" description="Helical" evidence="4">
    <location>
        <begin position="250"/>
        <end position="269"/>
    </location>
</feature>
<dbReference type="InterPro" id="IPR011701">
    <property type="entry name" value="MFS"/>
</dbReference>
<keyword evidence="3 4" id="KW-0472">Membrane</keyword>
<dbReference type="InterPro" id="IPR036259">
    <property type="entry name" value="MFS_trans_sf"/>
</dbReference>
<reference evidence="6" key="1">
    <citation type="submission" date="2020-08" db="EMBL/GenBank/DDBJ databases">
        <title>Lewinella bacteria from marine environments.</title>
        <authorList>
            <person name="Zhong Y."/>
        </authorList>
    </citation>
    <scope>NUCLEOTIDE SEQUENCE</scope>
    <source>
        <strain evidence="6">KCTC 42187</strain>
    </source>
</reference>
<dbReference type="SUPFAM" id="SSF103473">
    <property type="entry name" value="MFS general substrate transporter"/>
    <property type="match status" value="1"/>
</dbReference>
<evidence type="ECO:0000256" key="4">
    <source>
        <dbReference type="SAM" id="Phobius"/>
    </source>
</evidence>
<feature type="transmembrane region" description="Helical" evidence="4">
    <location>
        <begin position="135"/>
        <end position="152"/>
    </location>
</feature>
<evidence type="ECO:0000313" key="6">
    <source>
        <dbReference type="EMBL" id="MBC6996741.1"/>
    </source>
</evidence>
<feature type="transmembrane region" description="Helical" evidence="4">
    <location>
        <begin position="281"/>
        <end position="300"/>
    </location>
</feature>
<keyword evidence="1 4" id="KW-0812">Transmembrane</keyword>
<dbReference type="Proteomes" id="UP000650081">
    <property type="component" value="Unassembled WGS sequence"/>
</dbReference>
<evidence type="ECO:0000256" key="1">
    <source>
        <dbReference type="ARBA" id="ARBA00022692"/>
    </source>
</evidence>
<dbReference type="GO" id="GO:0022857">
    <property type="term" value="F:transmembrane transporter activity"/>
    <property type="evidence" value="ECO:0007669"/>
    <property type="project" value="InterPro"/>
</dbReference>
<feature type="transmembrane region" description="Helical" evidence="4">
    <location>
        <begin position="76"/>
        <end position="96"/>
    </location>
</feature>
<feature type="transmembrane region" description="Helical" evidence="4">
    <location>
        <begin position="216"/>
        <end position="238"/>
    </location>
</feature>
<dbReference type="Pfam" id="PF07690">
    <property type="entry name" value="MFS_1"/>
    <property type="match status" value="1"/>
</dbReference>
<feature type="transmembrane region" description="Helical" evidence="4">
    <location>
        <begin position="306"/>
        <end position="327"/>
    </location>
</feature>
<evidence type="ECO:0000256" key="2">
    <source>
        <dbReference type="ARBA" id="ARBA00022989"/>
    </source>
</evidence>
<dbReference type="PROSITE" id="PS50850">
    <property type="entry name" value="MFS"/>
    <property type="match status" value="1"/>
</dbReference>
<proteinExistence type="predicted"/>
<accession>A0A923PQ05</accession>
<dbReference type="EMBL" id="JACSIT010000154">
    <property type="protein sequence ID" value="MBC6996741.1"/>
    <property type="molecule type" value="Genomic_DNA"/>
</dbReference>
<feature type="transmembrane region" description="Helical" evidence="4">
    <location>
        <begin position="7"/>
        <end position="26"/>
    </location>
</feature>
<feature type="transmembrane region" description="Helical" evidence="4">
    <location>
        <begin position="164"/>
        <end position="184"/>
    </location>
</feature>
<dbReference type="Gene3D" id="1.20.1250.20">
    <property type="entry name" value="MFS general substrate transporter like domains"/>
    <property type="match status" value="1"/>
</dbReference>
<evidence type="ECO:0000313" key="7">
    <source>
        <dbReference type="Proteomes" id="UP000650081"/>
    </source>
</evidence>
<protein>
    <submittedName>
        <fullName evidence="6">MFS transporter</fullName>
    </submittedName>
</protein>
<organism evidence="6 7">
    <name type="scientific">Neolewinella lacunae</name>
    <dbReference type="NCBI Taxonomy" id="1517758"/>
    <lineage>
        <taxon>Bacteria</taxon>
        <taxon>Pseudomonadati</taxon>
        <taxon>Bacteroidota</taxon>
        <taxon>Saprospiria</taxon>
        <taxon>Saprospirales</taxon>
        <taxon>Lewinellaceae</taxon>
        <taxon>Neolewinella</taxon>
    </lineage>
</organism>
<dbReference type="InterPro" id="IPR020846">
    <property type="entry name" value="MFS_dom"/>
</dbReference>
<evidence type="ECO:0000259" key="5">
    <source>
        <dbReference type="PROSITE" id="PS50850"/>
    </source>
</evidence>
<feature type="transmembrane region" description="Helical" evidence="4">
    <location>
        <begin position="46"/>
        <end position="67"/>
    </location>
</feature>
<feature type="transmembrane region" description="Helical" evidence="4">
    <location>
        <begin position="339"/>
        <end position="359"/>
    </location>
</feature>
<feature type="domain" description="Major facilitator superfamily (MFS) profile" evidence="5">
    <location>
        <begin position="1"/>
        <end position="384"/>
    </location>
</feature>
<keyword evidence="2 4" id="KW-1133">Transmembrane helix</keyword>
<keyword evidence="7" id="KW-1185">Reference proteome</keyword>
<dbReference type="GO" id="GO:0005886">
    <property type="term" value="C:plasma membrane"/>
    <property type="evidence" value="ECO:0007669"/>
    <property type="project" value="TreeGrafter"/>
</dbReference>
<dbReference type="PANTHER" id="PTHR23521:SF3">
    <property type="entry name" value="MFS TRANSPORTER"/>
    <property type="match status" value="1"/>
</dbReference>